<evidence type="ECO:0000256" key="7">
    <source>
        <dbReference type="SAM" id="MobiDB-lite"/>
    </source>
</evidence>
<dbReference type="FunFam" id="3.40.47.10:FF:000042">
    <property type="entry name" value="Polyketide synthase Pks13"/>
    <property type="match status" value="1"/>
</dbReference>
<dbReference type="InterPro" id="IPR020841">
    <property type="entry name" value="PKS_Beta-ketoAc_synthase_dom"/>
</dbReference>
<dbReference type="GO" id="GO:0005886">
    <property type="term" value="C:plasma membrane"/>
    <property type="evidence" value="ECO:0007669"/>
    <property type="project" value="TreeGrafter"/>
</dbReference>
<organism evidence="10">
    <name type="scientific">Mesorhizobium sp. WSM2240</name>
    <dbReference type="NCBI Taxonomy" id="3228851"/>
    <lineage>
        <taxon>Bacteria</taxon>
        <taxon>Pseudomonadati</taxon>
        <taxon>Pseudomonadota</taxon>
        <taxon>Alphaproteobacteria</taxon>
        <taxon>Hyphomicrobiales</taxon>
        <taxon>Phyllobacteriaceae</taxon>
        <taxon>Mesorhizobium</taxon>
    </lineage>
</organism>
<dbReference type="PROSITE" id="PS50075">
    <property type="entry name" value="CARRIER"/>
    <property type="match status" value="1"/>
</dbReference>
<keyword evidence="5" id="KW-0443">Lipid metabolism</keyword>
<dbReference type="SUPFAM" id="SSF53474">
    <property type="entry name" value="alpha/beta-Hydrolases"/>
    <property type="match status" value="1"/>
</dbReference>
<keyword evidence="6" id="KW-0511">Multifunctional enzyme</keyword>
<dbReference type="InterPro" id="IPR018201">
    <property type="entry name" value="Ketoacyl_synth_AS"/>
</dbReference>
<dbReference type="SUPFAM" id="SSF47336">
    <property type="entry name" value="ACP-like"/>
    <property type="match status" value="1"/>
</dbReference>
<dbReference type="InterPro" id="IPR014030">
    <property type="entry name" value="Ketoacyl_synth_N"/>
</dbReference>
<protein>
    <submittedName>
        <fullName evidence="10">SDR family NAD(P)-dependent oxidoreductase</fullName>
    </submittedName>
</protein>
<dbReference type="SMART" id="SM00825">
    <property type="entry name" value="PKS_KS"/>
    <property type="match status" value="1"/>
</dbReference>
<dbReference type="SMART" id="SM00822">
    <property type="entry name" value="PKS_KR"/>
    <property type="match status" value="1"/>
</dbReference>
<dbReference type="InterPro" id="IPR036736">
    <property type="entry name" value="ACP-like_sf"/>
</dbReference>
<dbReference type="PROSITE" id="PS51257">
    <property type="entry name" value="PROKAR_LIPOPROTEIN"/>
    <property type="match status" value="1"/>
</dbReference>
<keyword evidence="2" id="KW-0597">Phosphoprotein</keyword>
<dbReference type="Pfam" id="PF08659">
    <property type="entry name" value="KR"/>
    <property type="match status" value="1"/>
</dbReference>
<dbReference type="GO" id="GO:0004315">
    <property type="term" value="F:3-oxoacyl-[acyl-carrier-protein] synthase activity"/>
    <property type="evidence" value="ECO:0007669"/>
    <property type="project" value="InterPro"/>
</dbReference>
<dbReference type="InterPro" id="IPR029058">
    <property type="entry name" value="AB_hydrolase_fold"/>
</dbReference>
<proteinExistence type="predicted"/>
<dbReference type="GO" id="GO:0004312">
    <property type="term" value="F:fatty acid synthase activity"/>
    <property type="evidence" value="ECO:0007669"/>
    <property type="project" value="TreeGrafter"/>
</dbReference>
<dbReference type="Gene3D" id="3.40.50.1820">
    <property type="entry name" value="alpha/beta hydrolase"/>
    <property type="match status" value="1"/>
</dbReference>
<dbReference type="PANTHER" id="PTHR43775">
    <property type="entry name" value="FATTY ACID SYNTHASE"/>
    <property type="match status" value="1"/>
</dbReference>
<dbReference type="InterPro" id="IPR001031">
    <property type="entry name" value="Thioesterase"/>
</dbReference>
<dbReference type="SUPFAM" id="SSF52151">
    <property type="entry name" value="FabD/lysophospholipase-like"/>
    <property type="match status" value="1"/>
</dbReference>
<feature type="domain" description="Ketosynthase family 3 (KS3)" evidence="9">
    <location>
        <begin position="8"/>
        <end position="439"/>
    </location>
</feature>
<dbReference type="Pfam" id="PF00975">
    <property type="entry name" value="Thioesterase"/>
    <property type="match status" value="1"/>
</dbReference>
<dbReference type="RefSeq" id="WP_353642843.1">
    <property type="nucleotide sequence ID" value="NZ_CP159253.1"/>
</dbReference>
<reference evidence="10" key="1">
    <citation type="submission" date="2024-06" db="EMBL/GenBank/DDBJ databases">
        <title>Mesorhizobium karijinii sp. nov., a symbiont of the iconic Swainsona formosa from arid Australia.</title>
        <authorList>
            <person name="Hill Y.J."/>
            <person name="Watkin E.L.J."/>
            <person name="O'Hara G.W."/>
            <person name="Terpolilli J."/>
            <person name="Tye M.L."/>
            <person name="Kohlmeier M.G."/>
        </authorList>
    </citation>
    <scope>NUCLEOTIDE SEQUENCE</scope>
    <source>
        <strain evidence="10">WSM2240</strain>
    </source>
</reference>
<dbReference type="InterPro" id="IPR016036">
    <property type="entry name" value="Malonyl_transacylase_ACP-bd"/>
</dbReference>
<dbReference type="InterPro" id="IPR057326">
    <property type="entry name" value="KR_dom"/>
</dbReference>
<dbReference type="PANTHER" id="PTHR43775:SF37">
    <property type="entry name" value="SI:DKEY-61P9.11"/>
    <property type="match status" value="1"/>
</dbReference>
<dbReference type="InterPro" id="IPR009081">
    <property type="entry name" value="PP-bd_ACP"/>
</dbReference>
<feature type="region of interest" description="Disordered" evidence="7">
    <location>
        <begin position="441"/>
        <end position="461"/>
    </location>
</feature>
<dbReference type="Pfam" id="PF00698">
    <property type="entry name" value="Acyl_transf_1"/>
    <property type="match status" value="1"/>
</dbReference>
<dbReference type="PROSITE" id="PS00606">
    <property type="entry name" value="KS3_1"/>
    <property type="match status" value="1"/>
</dbReference>
<dbReference type="Pfam" id="PF02801">
    <property type="entry name" value="Ketoacyl-synt_C"/>
    <property type="match status" value="1"/>
</dbReference>
<evidence type="ECO:0000313" key="10">
    <source>
        <dbReference type="EMBL" id="XCG49622.1"/>
    </source>
</evidence>
<dbReference type="Pfam" id="PF16197">
    <property type="entry name" value="KAsynt_C_assoc"/>
    <property type="match status" value="1"/>
</dbReference>
<evidence type="ECO:0000256" key="1">
    <source>
        <dbReference type="ARBA" id="ARBA00022450"/>
    </source>
</evidence>
<evidence type="ECO:0000256" key="3">
    <source>
        <dbReference type="ARBA" id="ARBA00022679"/>
    </source>
</evidence>
<evidence type="ECO:0000259" key="9">
    <source>
        <dbReference type="PROSITE" id="PS52004"/>
    </source>
</evidence>
<gene>
    <name evidence="10" type="ORF">ABVK50_03105</name>
</gene>
<dbReference type="Pfam" id="PF00109">
    <property type="entry name" value="ketoacyl-synt"/>
    <property type="match status" value="1"/>
</dbReference>
<dbReference type="GO" id="GO:0005737">
    <property type="term" value="C:cytoplasm"/>
    <property type="evidence" value="ECO:0007669"/>
    <property type="project" value="TreeGrafter"/>
</dbReference>
<feature type="domain" description="Carrier" evidence="8">
    <location>
        <begin position="1404"/>
        <end position="1478"/>
    </location>
</feature>
<sequence>MNGPIHRAAPIAIIGMACRFPDADTPKAFWENIVAGRESVRQLSDVELAGAGVEPEEWEADDYIRRGAPLKGLGYFDADFFSITPREAALLDPQHRLFLENIWHAIEDAGYAVRSTEMTTGIYAGSGPNSYFARCVAGLHDFSKEGMLDTMSGFQAMLGNDKDYLATRAAHRLNLIGPAINVQTACSTSLVSLHLACSGLQNGECDLALAGGVTAIIPDGAGYRYQEGMILSRDGHCRPFDAEASGTVFSSGVGVLALRRLGDALADGDTIHAVIRGSAINNDGNDKISFSAPSIEGQSSVVARALMNSSLAPETISYLETHGTGTKLGDPIEIEALSEVFAGLPADVAPITLGSVKANIGHTIAASGVAGVIKTVMALKSRTLPPAVNFKTPNPEIDFDRLPFAVPASAVPWASQGPRRAGISSFGVGGTNAHVILEEAPSERNGSSQPGDAPHHPDVPRTLNISARTPQALGAMAKSFALRLDTAQPNERDAICFTANTARRAFEFRSFATGRTTRGLAESLRASDYAHVDVSKHVIPAALFTGQGGQGEAMGRGLYESDPIFREAFDACDAVVARLRKHGLGDILYGDGTLAHFVHDTEYTQPALFAIELALARVLEARGFVPEIVMGHSIGEYVAAHLAGVFSLEDGLKLITKRGELMGRLPRNGGMVVLTADPDTAHQMIRNAEVKLAIAAENGPASTVVAGETDALETLIKVAKEKGVRTTQLKVSHAFHSHLMDPILEQFEAFASTLDFSKPDGRLISAKTGKIAGEEVADARYWTDHVRQPVLFHRGIMTAKEIGANLFVEIGPHPVLTPMAQAALDGIASPSQFVSSLNRTRNDAEVLAETAGRLFVAGLPIDTLTDLPDNERRLVDLPLYPFERQHHWIGTKASDRLAWHCRREWHVEKQSAPQLPKDKALWIILGNPLGLAGRLAQAIEAKREGPRQTAVVLSNVETGLCGGVLDECVAGMIVTPERAEGASSGQIVEAAHSHAATLMQFVQTVQAANRHGNLTKAKIWVVGQSGHTVPHTDTPIPDAARPASLVSASLHGMAMVLASEDPDLWGGDIDLGAEPSDAEIAVAIGILFGGSGLETAYAVRGEERYVLRLSESGDVGTDCAVDPQKIYLVTGGLGALGSLMAEWLINRGARRLVLLNRDVADGAKKERLEALRRSGAEIAAHAVDIADQVGVERILGDLSEAGHQLGGIIHTAGIVQDATLGSIEEASELERALRAKLQGTLVLDNASRRFSPDFFVCFSSVSALLGMKGQAAYVAANAAMNRIVEGRNAEGLPGVSIEWGPWAETGMASGLDERLRKRLTDFGLLAIRNREAIERLEGLFASTGTLTAAPILWRRFAKKQYGDTPAWLTSLSNVQKNPQAANDDEATDPLARRFGSVAPSERGQAIESFLRGEVARVLGIADPDRLRMDEALNQMGFDSLATIEFRNELAKTGIKVSLQNLVMGASIAEIAVYTETQVTAALGGVADGEAVPTAPVAAASAQGYDKSAVIIPRPKPDAPIRLVGFPYAGGGPLVFQRWIDKMPDHIEFGILQMPGRSARLEEGFWMRMEDMVDGIVPEMLPFLKEKPFAFLGFCYGGVQAFEVAQRVRRDHGMEPEHFFVAGGRSPQIYNDDQFAIDVQQFNHETGKSEHELDESEFVEMLKEVNFANNKALFEDPEMRAMMLPIIQADYETNNAYRYGSHPPLDAPITAIGGRIDPYVTGDHIIGWKEHTTKQFKAHFCAGDHFFMEHQIELLTRIVIEDLQPVVQRLAAGGERQQAG</sequence>
<keyword evidence="3" id="KW-0808">Transferase</keyword>
<dbReference type="CDD" id="cd00833">
    <property type="entry name" value="PKS"/>
    <property type="match status" value="1"/>
</dbReference>
<dbReference type="SMART" id="SM00823">
    <property type="entry name" value="PKS_PP"/>
    <property type="match status" value="1"/>
</dbReference>
<name>A0AAU8CRY9_9HYPH</name>
<dbReference type="EMBL" id="CP159253">
    <property type="protein sequence ID" value="XCG49622.1"/>
    <property type="molecule type" value="Genomic_DNA"/>
</dbReference>
<keyword evidence="1" id="KW-0596">Phosphopantetheine</keyword>
<dbReference type="SUPFAM" id="SSF53901">
    <property type="entry name" value="Thiolase-like"/>
    <property type="match status" value="1"/>
</dbReference>
<dbReference type="SMART" id="SM00827">
    <property type="entry name" value="PKS_AT"/>
    <property type="match status" value="1"/>
</dbReference>
<dbReference type="InterPro" id="IPR013968">
    <property type="entry name" value="PKS_KR"/>
</dbReference>
<dbReference type="GO" id="GO:0031177">
    <property type="term" value="F:phosphopantetheine binding"/>
    <property type="evidence" value="ECO:0007669"/>
    <property type="project" value="InterPro"/>
</dbReference>
<dbReference type="Gene3D" id="3.40.47.10">
    <property type="match status" value="1"/>
</dbReference>
<keyword evidence="4" id="KW-0276">Fatty acid metabolism</keyword>
<dbReference type="Gene3D" id="1.10.1200.10">
    <property type="entry name" value="ACP-like"/>
    <property type="match status" value="1"/>
</dbReference>
<dbReference type="Gene3D" id="3.40.50.720">
    <property type="entry name" value="NAD(P)-binding Rossmann-like Domain"/>
    <property type="match status" value="1"/>
</dbReference>
<dbReference type="SUPFAM" id="SSF51735">
    <property type="entry name" value="NAD(P)-binding Rossmann-fold domains"/>
    <property type="match status" value="2"/>
</dbReference>
<dbReference type="Pfam" id="PF00550">
    <property type="entry name" value="PP-binding"/>
    <property type="match status" value="1"/>
</dbReference>
<dbReference type="InterPro" id="IPR036291">
    <property type="entry name" value="NAD(P)-bd_dom_sf"/>
</dbReference>
<dbReference type="GO" id="GO:0006633">
    <property type="term" value="P:fatty acid biosynthetic process"/>
    <property type="evidence" value="ECO:0007669"/>
    <property type="project" value="InterPro"/>
</dbReference>
<accession>A0AAU8CRY9</accession>
<dbReference type="InterPro" id="IPR016035">
    <property type="entry name" value="Acyl_Trfase/lysoPLipase"/>
</dbReference>
<dbReference type="SUPFAM" id="SSF55048">
    <property type="entry name" value="Probable ACP-binding domain of malonyl-CoA ACP transacylase"/>
    <property type="match status" value="1"/>
</dbReference>
<dbReference type="InterPro" id="IPR032821">
    <property type="entry name" value="PKS_assoc"/>
</dbReference>
<dbReference type="Gene3D" id="3.30.70.3290">
    <property type="match status" value="1"/>
</dbReference>
<dbReference type="InterPro" id="IPR014043">
    <property type="entry name" value="Acyl_transferase_dom"/>
</dbReference>
<evidence type="ECO:0000256" key="4">
    <source>
        <dbReference type="ARBA" id="ARBA00022832"/>
    </source>
</evidence>
<dbReference type="GO" id="GO:0071770">
    <property type="term" value="P:DIM/DIP cell wall layer assembly"/>
    <property type="evidence" value="ECO:0007669"/>
    <property type="project" value="TreeGrafter"/>
</dbReference>
<evidence type="ECO:0000259" key="8">
    <source>
        <dbReference type="PROSITE" id="PS50075"/>
    </source>
</evidence>
<dbReference type="InterPro" id="IPR020806">
    <property type="entry name" value="PKS_PP-bd"/>
</dbReference>
<dbReference type="InterPro" id="IPR016039">
    <property type="entry name" value="Thiolase-like"/>
</dbReference>
<dbReference type="InterPro" id="IPR014031">
    <property type="entry name" value="Ketoacyl_synth_C"/>
</dbReference>
<evidence type="ECO:0000256" key="6">
    <source>
        <dbReference type="ARBA" id="ARBA00023268"/>
    </source>
</evidence>
<dbReference type="InterPro" id="IPR001227">
    <property type="entry name" value="Ac_transferase_dom_sf"/>
</dbReference>
<dbReference type="Gene3D" id="3.40.366.10">
    <property type="entry name" value="Malonyl-Coenzyme A Acyl Carrier Protein, domain 2"/>
    <property type="match status" value="1"/>
</dbReference>
<evidence type="ECO:0000256" key="5">
    <source>
        <dbReference type="ARBA" id="ARBA00023098"/>
    </source>
</evidence>
<dbReference type="PROSITE" id="PS52004">
    <property type="entry name" value="KS3_2"/>
    <property type="match status" value="1"/>
</dbReference>
<evidence type="ECO:0000256" key="2">
    <source>
        <dbReference type="ARBA" id="ARBA00022553"/>
    </source>
</evidence>
<dbReference type="InterPro" id="IPR050091">
    <property type="entry name" value="PKS_NRPS_Biosynth_Enz"/>
</dbReference>